<evidence type="ECO:0000256" key="4">
    <source>
        <dbReference type="ARBA" id="ARBA00022927"/>
    </source>
</evidence>
<accession>A0A452QHW8</accession>
<dbReference type="InterPro" id="IPR036871">
    <property type="entry name" value="PX_dom_sf"/>
</dbReference>
<evidence type="ECO:0008006" key="11">
    <source>
        <dbReference type="Google" id="ProtNLM"/>
    </source>
</evidence>
<dbReference type="Proteomes" id="UP000291022">
    <property type="component" value="Unassembled WGS sequence"/>
</dbReference>
<keyword evidence="4" id="KW-0653">Protein transport</keyword>
<organism evidence="9 10">
    <name type="scientific">Ursus americanus</name>
    <name type="common">American black bear</name>
    <name type="synonym">Euarctos americanus</name>
    <dbReference type="NCBI Taxonomy" id="9643"/>
    <lineage>
        <taxon>Eukaryota</taxon>
        <taxon>Metazoa</taxon>
        <taxon>Chordata</taxon>
        <taxon>Craniata</taxon>
        <taxon>Vertebrata</taxon>
        <taxon>Euteleostomi</taxon>
        <taxon>Mammalia</taxon>
        <taxon>Eutheria</taxon>
        <taxon>Laurasiatheria</taxon>
        <taxon>Carnivora</taxon>
        <taxon>Caniformia</taxon>
        <taxon>Ursidae</taxon>
        <taxon>Ursus</taxon>
    </lineage>
</organism>
<comment type="subcellular location">
    <subcellularLocation>
        <location evidence="1">Cytoplasmic vesicle membrane</location>
        <topology evidence="1">Peripheral membrane protein</topology>
        <orientation evidence="1">Cytoplasmic side</orientation>
    </subcellularLocation>
</comment>
<keyword evidence="7" id="KW-0968">Cytoplasmic vesicle</keyword>
<sequence>MLEVHIPSVGPEDPRQSPEKGHMVFRVEVLCRRRRHTVQRRYSEFHALHKRVRLRRRPTDPGPAPAQLLGDGRTNCGPVLCHPHYRPRPWRAPVLGTDLPAGFGVDAQGQGPACTVDAIAWPARPRALGVGRLGSLSPPSQPSLTKVCPSVESEVWRWGAGGLGETLGGSELEGSIRCCDGTAVPPGRSRNCTKCPTSPQNACLTGGPEDWSSGGRAWRPISRCARGHSVAAQAAGPDVWP</sequence>
<evidence type="ECO:0000256" key="2">
    <source>
        <dbReference type="ARBA" id="ARBA00010883"/>
    </source>
</evidence>
<dbReference type="PANTHER" id="PTHR15813:SF8">
    <property type="entry name" value="SORTING NEXIN-22"/>
    <property type="match status" value="1"/>
</dbReference>
<name>A0A452QHW8_URSAM</name>
<dbReference type="Ensembl" id="ENSUAMT00000005318.1">
    <property type="protein sequence ID" value="ENSUAMP00000004673.1"/>
    <property type="gene ID" value="ENSUAMG00000004271.1"/>
</dbReference>
<keyword evidence="5" id="KW-0446">Lipid-binding</keyword>
<comment type="similarity">
    <text evidence="2">Belongs to the sorting nexin family.</text>
</comment>
<evidence type="ECO:0000256" key="6">
    <source>
        <dbReference type="ARBA" id="ARBA00023136"/>
    </source>
</evidence>
<dbReference type="GO" id="GO:0030659">
    <property type="term" value="C:cytoplasmic vesicle membrane"/>
    <property type="evidence" value="ECO:0007669"/>
    <property type="project" value="UniProtKB-SubCell"/>
</dbReference>
<keyword evidence="6" id="KW-0472">Membrane</keyword>
<dbReference type="Gene3D" id="3.30.1520.10">
    <property type="entry name" value="Phox-like domain"/>
    <property type="match status" value="1"/>
</dbReference>
<dbReference type="GO" id="GO:0015031">
    <property type="term" value="P:protein transport"/>
    <property type="evidence" value="ECO:0007669"/>
    <property type="project" value="UniProtKB-KW"/>
</dbReference>
<dbReference type="GO" id="GO:1901981">
    <property type="term" value="F:phosphatidylinositol phosphate binding"/>
    <property type="evidence" value="ECO:0007669"/>
    <property type="project" value="TreeGrafter"/>
</dbReference>
<evidence type="ECO:0000313" key="9">
    <source>
        <dbReference type="Ensembl" id="ENSUAMP00000004673.1"/>
    </source>
</evidence>
<feature type="region of interest" description="Disordered" evidence="8">
    <location>
        <begin position="1"/>
        <end position="20"/>
    </location>
</feature>
<protein>
    <recommendedName>
        <fullName evidence="11">PX domain-containing protein</fullName>
    </recommendedName>
</protein>
<evidence type="ECO:0000313" key="10">
    <source>
        <dbReference type="Proteomes" id="UP000291022"/>
    </source>
</evidence>
<reference evidence="9" key="3">
    <citation type="submission" date="2025-09" db="UniProtKB">
        <authorList>
            <consortium name="Ensembl"/>
        </authorList>
    </citation>
    <scope>IDENTIFICATION</scope>
</reference>
<dbReference type="SUPFAM" id="SSF64268">
    <property type="entry name" value="PX domain"/>
    <property type="match status" value="1"/>
</dbReference>
<evidence type="ECO:0000256" key="5">
    <source>
        <dbReference type="ARBA" id="ARBA00023121"/>
    </source>
</evidence>
<keyword evidence="3" id="KW-0813">Transport</keyword>
<dbReference type="STRING" id="9643.ENSUAMP00000004673"/>
<evidence type="ECO:0000256" key="8">
    <source>
        <dbReference type="SAM" id="MobiDB-lite"/>
    </source>
</evidence>
<reference evidence="9" key="2">
    <citation type="submission" date="2025-08" db="UniProtKB">
        <authorList>
            <consortium name="Ensembl"/>
        </authorList>
    </citation>
    <scope>IDENTIFICATION</scope>
</reference>
<dbReference type="PANTHER" id="PTHR15813">
    <property type="entry name" value="SORTING NEXIN-22 AND 24"/>
    <property type="match status" value="1"/>
</dbReference>
<keyword evidence="10" id="KW-1185">Reference proteome</keyword>
<evidence type="ECO:0000256" key="1">
    <source>
        <dbReference type="ARBA" id="ARBA00004180"/>
    </source>
</evidence>
<dbReference type="AlphaFoldDB" id="A0A452QHW8"/>
<dbReference type="InterPro" id="IPR052467">
    <property type="entry name" value="Sorting_nexin_PX-domain"/>
</dbReference>
<proteinExistence type="inferred from homology"/>
<evidence type="ECO:0000256" key="3">
    <source>
        <dbReference type="ARBA" id="ARBA00022448"/>
    </source>
</evidence>
<evidence type="ECO:0000256" key="7">
    <source>
        <dbReference type="ARBA" id="ARBA00023329"/>
    </source>
</evidence>
<reference evidence="10" key="1">
    <citation type="submission" date="2016-06" db="EMBL/GenBank/DDBJ databases">
        <title>De novo assembly and RNA-Seq shows season-dependent expression and editing in black bear kidneys.</title>
        <authorList>
            <person name="Korstanje R."/>
            <person name="Srivastava A."/>
            <person name="Sarsani V.K."/>
            <person name="Sheehan S.M."/>
            <person name="Seger R.L."/>
            <person name="Barter M.E."/>
            <person name="Lindqvist C."/>
            <person name="Brody L.C."/>
            <person name="Mullikin J.C."/>
        </authorList>
    </citation>
    <scope>NUCLEOTIDE SEQUENCE [LARGE SCALE GENOMIC DNA]</scope>
</reference>